<protein>
    <submittedName>
        <fullName evidence="3">Uncharacterized protein</fullName>
    </submittedName>
</protein>
<evidence type="ECO:0000256" key="2">
    <source>
        <dbReference type="SAM" id="Phobius"/>
    </source>
</evidence>
<feature type="transmembrane region" description="Helical" evidence="2">
    <location>
        <begin position="176"/>
        <end position="195"/>
    </location>
</feature>
<sequence>MSELPGRGDAARKPDEPVVRPGGMPPHGTHVVRRARLYADGPNLVVRDPRRRERRYAVGAGGIRRAVFYLPKDLSGIVQKRPADRWGVLALEDENGRDILHVPLAGWLPEARSIGALDLRPHKCLSRTGLRELVERLGIPLAESPQPLTASGVPDDGQGDMPARAFYGELPRWHTWARGIGVAGWFVALVVGFAADLSWAMTVAAGALFLLPAADAVVRIGAWWRNRQHDRRVEEAEIKPSPEAGSGGTRRFLRTASLSVLPREFVLTNALGEERWLGRTGPHGVAQLVRLVDASTGEPLGVEVRDAEGEARALLPWRFWFAGPGGSDGWAALVAALGVPSSDEKYRRSGPAQPWWQGHALAGDARRMSAMEGKAARKQVGWYGSVVGANEAMILPVFSALLLVGLLSEEVPMFAAGVLSALTILLSLGPATAGALISRVSYDRTPAAA</sequence>
<gene>
    <name evidence="3" type="ORF">VSS30_25170</name>
</gene>
<dbReference type="Proteomes" id="UP001585018">
    <property type="component" value="Unassembled WGS sequence"/>
</dbReference>
<name>A0ABV5DHV4_9ACTN</name>
<organism evidence="3 4">
    <name type="scientific">Streptomyces parvulus</name>
    <dbReference type="NCBI Taxonomy" id="146923"/>
    <lineage>
        <taxon>Bacteria</taxon>
        <taxon>Bacillati</taxon>
        <taxon>Actinomycetota</taxon>
        <taxon>Actinomycetes</taxon>
        <taxon>Kitasatosporales</taxon>
        <taxon>Streptomycetaceae</taxon>
        <taxon>Streptomyces</taxon>
    </lineage>
</organism>
<evidence type="ECO:0000313" key="4">
    <source>
        <dbReference type="Proteomes" id="UP001585018"/>
    </source>
</evidence>
<comment type="caution">
    <text evidence="3">The sequence shown here is derived from an EMBL/GenBank/DDBJ whole genome shotgun (WGS) entry which is preliminary data.</text>
</comment>
<feature type="transmembrane region" description="Helical" evidence="2">
    <location>
        <begin position="413"/>
        <end position="437"/>
    </location>
</feature>
<keyword evidence="2" id="KW-1133">Transmembrane helix</keyword>
<evidence type="ECO:0000256" key="1">
    <source>
        <dbReference type="SAM" id="MobiDB-lite"/>
    </source>
</evidence>
<keyword evidence="2" id="KW-0812">Transmembrane</keyword>
<keyword evidence="4" id="KW-1185">Reference proteome</keyword>
<reference evidence="3 4" key="1">
    <citation type="submission" date="2024-01" db="EMBL/GenBank/DDBJ databases">
        <title>Genome mining of biosynthetic gene clusters to explore secondary metabolites of Streptomyces sp.</title>
        <authorList>
            <person name="Baig A."/>
            <person name="Ajitkumar Shintre N."/>
            <person name="Kumar H."/>
            <person name="Anbarasu A."/>
            <person name="Ramaiah S."/>
        </authorList>
    </citation>
    <scope>NUCLEOTIDE SEQUENCE [LARGE SCALE GENOMIC DNA]</scope>
    <source>
        <strain evidence="3 4">A03</strain>
    </source>
</reference>
<accession>A0ABV5DHV4</accession>
<evidence type="ECO:0000313" key="3">
    <source>
        <dbReference type="EMBL" id="MFB8752106.1"/>
    </source>
</evidence>
<keyword evidence="2" id="KW-0472">Membrane</keyword>
<proteinExistence type="predicted"/>
<feature type="region of interest" description="Disordered" evidence="1">
    <location>
        <begin position="1"/>
        <end position="30"/>
    </location>
</feature>
<feature type="transmembrane region" description="Helical" evidence="2">
    <location>
        <begin position="201"/>
        <end position="222"/>
    </location>
</feature>
<dbReference type="EMBL" id="JAYMRR010000015">
    <property type="protein sequence ID" value="MFB8752106.1"/>
    <property type="molecule type" value="Genomic_DNA"/>
</dbReference>
<feature type="compositionally biased region" description="Basic and acidic residues" evidence="1">
    <location>
        <begin position="9"/>
        <end position="18"/>
    </location>
</feature>
<feature type="transmembrane region" description="Helical" evidence="2">
    <location>
        <begin position="380"/>
        <end position="407"/>
    </location>
</feature>
<dbReference type="RefSeq" id="WP_376719581.1">
    <property type="nucleotide sequence ID" value="NZ_JAYMRR010000015.1"/>
</dbReference>